<comment type="caution">
    <text evidence="1">The sequence shown here is derived from an EMBL/GenBank/DDBJ whole genome shotgun (WGS) entry which is preliminary data.</text>
</comment>
<protein>
    <submittedName>
        <fullName evidence="1">Uncharacterized protein</fullName>
    </submittedName>
</protein>
<name>A0ABX5LTV9_9GAMM</name>
<reference evidence="1 2" key="1">
    <citation type="submission" date="2015-03" db="EMBL/GenBank/DDBJ databases">
        <authorList>
            <person name="Krishnan R."/>
            <person name="Midha S."/>
            <person name="Patil P.B."/>
            <person name="Rameshkumar N."/>
        </authorList>
    </citation>
    <scope>NUCLEOTIDE SEQUENCE [LARGE SCALE GENOMIC DNA]</scope>
    <source>
        <strain evidence="1 2">L1E11</strain>
    </source>
</reference>
<keyword evidence="2" id="KW-1185">Reference proteome</keyword>
<evidence type="ECO:0000313" key="1">
    <source>
        <dbReference type="EMBL" id="PXF30097.1"/>
    </source>
</evidence>
<dbReference type="Proteomes" id="UP000248090">
    <property type="component" value="Unassembled WGS sequence"/>
</dbReference>
<proteinExistence type="predicted"/>
<dbReference type="EMBL" id="LAPT01000086">
    <property type="protein sequence ID" value="PXF30097.1"/>
    <property type="molecule type" value="Genomic_DNA"/>
</dbReference>
<organism evidence="1 2">
    <name type="scientific">Pokkaliibacter plantistimulans</name>
    <dbReference type="NCBI Taxonomy" id="1635171"/>
    <lineage>
        <taxon>Bacteria</taxon>
        <taxon>Pseudomonadati</taxon>
        <taxon>Pseudomonadota</taxon>
        <taxon>Gammaproteobacteria</taxon>
        <taxon>Oceanospirillales</taxon>
        <taxon>Balneatrichaceae</taxon>
        <taxon>Pokkaliibacter</taxon>
    </lineage>
</organism>
<gene>
    <name evidence="1" type="ORF">WH50_17210</name>
</gene>
<accession>A0ABX5LTV9</accession>
<evidence type="ECO:0000313" key="2">
    <source>
        <dbReference type="Proteomes" id="UP000248090"/>
    </source>
</evidence>
<sequence length="66" mass="7235">MQPETDEVKVTVGFEWAGKHVGKRHRIGLIQGGGEKMTLYGQLDSVGDKICMQTADWSMPSCALIV</sequence>